<dbReference type="GO" id="GO:0006355">
    <property type="term" value="P:regulation of DNA-templated transcription"/>
    <property type="evidence" value="ECO:0007669"/>
    <property type="project" value="InterPro"/>
</dbReference>
<proteinExistence type="predicted"/>
<dbReference type="Proteomes" id="UP000248014">
    <property type="component" value="Unassembled WGS sequence"/>
</dbReference>
<organism evidence="2 3">
    <name type="scientific">Blastomonas natatoria</name>
    <dbReference type="NCBI Taxonomy" id="34015"/>
    <lineage>
        <taxon>Bacteria</taxon>
        <taxon>Pseudomonadati</taxon>
        <taxon>Pseudomonadota</taxon>
        <taxon>Alphaproteobacteria</taxon>
        <taxon>Sphingomonadales</taxon>
        <taxon>Sphingomonadaceae</taxon>
        <taxon>Blastomonas</taxon>
    </lineage>
</organism>
<sequence>MTADIQPLTSWKIDEVVKLDQGVIFVTYPALRSARGDHTRLKQLIDWAREDFDGVIAFDEAHEMGGVAGGEGALGAKKGSQQGICGVLLQNNLPGARVLYASATGASDVNNLAYAVRLGLWGPETAFADREQFISGIRKGGIAAMELVARDLKATGLYMARALSFAGVEYDILKHALTPDQIRIYDTYADAWGIIHRNMEQALELTAVVDSLENATLNSGAKASARSRFESTKQRFFGQVLLSLKMPTVIAAVEEHLADGKSVVLQLVTTAESILNRRLGELSPDERADLEIDLSPREYV</sequence>
<dbReference type="AlphaFoldDB" id="A0A2V3UPF6"/>
<dbReference type="InterPro" id="IPR027417">
    <property type="entry name" value="P-loop_NTPase"/>
</dbReference>
<dbReference type="SUPFAM" id="SSF52540">
    <property type="entry name" value="P-loop containing nucleoside triphosphate hydrolases"/>
    <property type="match status" value="1"/>
</dbReference>
<dbReference type="InterPro" id="IPR039187">
    <property type="entry name" value="SNO_AAA"/>
</dbReference>
<gene>
    <name evidence="2" type="ORF">C7451_12810</name>
</gene>
<dbReference type="InterPro" id="IPR026741">
    <property type="entry name" value="SNO"/>
</dbReference>
<evidence type="ECO:0000313" key="3">
    <source>
        <dbReference type="Proteomes" id="UP000248014"/>
    </source>
</evidence>
<evidence type="ECO:0000259" key="1">
    <source>
        <dbReference type="Pfam" id="PF13872"/>
    </source>
</evidence>
<dbReference type="EMBL" id="QJJM01000028">
    <property type="protein sequence ID" value="PXW67420.1"/>
    <property type="molecule type" value="Genomic_DNA"/>
</dbReference>
<dbReference type="PANTHER" id="PTHR12706:SF30">
    <property type="entry name" value="PROTEIN STRAWBERRY NOTCH-RELATED"/>
    <property type="match status" value="1"/>
</dbReference>
<dbReference type="PANTHER" id="PTHR12706">
    <property type="entry name" value="STRAWBERRY NOTCH-RELATED"/>
    <property type="match status" value="1"/>
</dbReference>
<evidence type="ECO:0000313" key="2">
    <source>
        <dbReference type="EMBL" id="PXW67420.1"/>
    </source>
</evidence>
<name>A0A2V3UPF6_9SPHN</name>
<keyword evidence="2" id="KW-0378">Hydrolase</keyword>
<keyword evidence="3" id="KW-1185">Reference proteome</keyword>
<comment type="caution">
    <text evidence="2">The sequence shown here is derived from an EMBL/GenBank/DDBJ whole genome shotgun (WGS) entry which is preliminary data.</text>
</comment>
<reference evidence="2 3" key="1">
    <citation type="submission" date="2018-05" db="EMBL/GenBank/DDBJ databases">
        <title>Genomic Encyclopedia of Type Strains, Phase IV (KMG-IV): sequencing the most valuable type-strain genomes for metagenomic binning, comparative biology and taxonomic classification.</title>
        <authorList>
            <person name="Goeker M."/>
        </authorList>
    </citation>
    <scope>NUCLEOTIDE SEQUENCE [LARGE SCALE GENOMIC DNA]</scope>
    <source>
        <strain evidence="2 3">DSM 3183</strain>
    </source>
</reference>
<protein>
    <submittedName>
        <fullName evidence="2">NTP hydrolase family protein</fullName>
    </submittedName>
</protein>
<dbReference type="Pfam" id="PF13872">
    <property type="entry name" value="AAA_34"/>
    <property type="match status" value="1"/>
</dbReference>
<accession>A0A2V3UPF6</accession>
<feature type="domain" description="Strawberry notch AAA" evidence="1">
    <location>
        <begin position="4"/>
        <end position="187"/>
    </location>
</feature>
<dbReference type="GO" id="GO:0016787">
    <property type="term" value="F:hydrolase activity"/>
    <property type="evidence" value="ECO:0007669"/>
    <property type="project" value="UniProtKB-KW"/>
</dbReference>